<name>A0A2N5M2B5_9BACI</name>
<sequence length="257" mass="29033">MLVTTGGRTDKEWVEKARGIAEELRVPYVPRRKRSIAGLQQEYKEDCLVVGKNRIELYERNQASPFFFHPNAAMLRLKRIKKGESDPLIEAADFKRGMSFLDCTLGLASDSIVASFIAGETGKVTGIEANPYLAYIVKQGLLQWDSGSIEYNQAMRRIHIQSGSHLEILQSLDSNSVDVIYFDPMFEETIPESSGIQALSGFALHETLSSEAVKEAMRVGNKRVVLKDHYKSGRFYEFGFTVLRRKTSKFHFGVIEL</sequence>
<dbReference type="Proteomes" id="UP000234748">
    <property type="component" value="Unassembled WGS sequence"/>
</dbReference>
<dbReference type="EMBL" id="PGUY01000062">
    <property type="protein sequence ID" value="PLT28413.1"/>
    <property type="molecule type" value="Genomic_DNA"/>
</dbReference>
<dbReference type="PANTHER" id="PTHR36112:SF1">
    <property type="entry name" value="RIBOSOMAL RNA SMALL SUBUNIT METHYLTRANSFERASE J"/>
    <property type="match status" value="1"/>
</dbReference>
<dbReference type="InterPro" id="IPR007536">
    <property type="entry name" value="16SrRNA_methylTrfase_J"/>
</dbReference>
<organism evidence="1 2">
    <name type="scientific">Peribacillus deserti</name>
    <dbReference type="NCBI Taxonomy" id="673318"/>
    <lineage>
        <taxon>Bacteria</taxon>
        <taxon>Bacillati</taxon>
        <taxon>Bacillota</taxon>
        <taxon>Bacilli</taxon>
        <taxon>Bacillales</taxon>
        <taxon>Bacillaceae</taxon>
        <taxon>Peribacillus</taxon>
    </lineage>
</organism>
<evidence type="ECO:0000313" key="1">
    <source>
        <dbReference type="EMBL" id="PLT28413.1"/>
    </source>
</evidence>
<dbReference type="OrthoDB" id="1653798at2"/>
<dbReference type="PANTHER" id="PTHR36112">
    <property type="entry name" value="RIBOSOMAL RNA SMALL SUBUNIT METHYLTRANSFERASE J"/>
    <property type="match status" value="1"/>
</dbReference>
<dbReference type="AlphaFoldDB" id="A0A2N5M2B5"/>
<dbReference type="Pfam" id="PF04445">
    <property type="entry name" value="SAM_MT"/>
    <property type="match status" value="1"/>
</dbReference>
<dbReference type="InterPro" id="IPR029063">
    <property type="entry name" value="SAM-dependent_MTases_sf"/>
</dbReference>
<comment type="caution">
    <text evidence="1">The sequence shown here is derived from an EMBL/GenBank/DDBJ whole genome shotgun (WGS) entry which is preliminary data.</text>
</comment>
<dbReference type="RefSeq" id="WP_101645078.1">
    <property type="nucleotide sequence ID" value="NZ_PGUY01000062.1"/>
</dbReference>
<proteinExistence type="predicted"/>
<evidence type="ECO:0008006" key="3">
    <source>
        <dbReference type="Google" id="ProtNLM"/>
    </source>
</evidence>
<reference evidence="1 2" key="1">
    <citation type="submission" date="2017-11" db="EMBL/GenBank/DDBJ databases">
        <title>Comparitive Functional Genomics of Dry Heat Resistant strains isolated from the Viking Spacecraft.</title>
        <authorList>
            <person name="Seuylemezian A."/>
            <person name="Cooper K."/>
            <person name="Vaishampayan P."/>
        </authorList>
    </citation>
    <scope>NUCLEOTIDE SEQUENCE [LARGE SCALE GENOMIC DNA]</scope>
    <source>
        <strain evidence="1 2">V1-29</strain>
    </source>
</reference>
<evidence type="ECO:0000313" key="2">
    <source>
        <dbReference type="Proteomes" id="UP000234748"/>
    </source>
</evidence>
<dbReference type="SUPFAM" id="SSF53335">
    <property type="entry name" value="S-adenosyl-L-methionine-dependent methyltransferases"/>
    <property type="match status" value="1"/>
</dbReference>
<gene>
    <name evidence="1" type="ORF">CUU66_19585</name>
</gene>
<dbReference type="GO" id="GO:0008990">
    <property type="term" value="F:rRNA (guanine-N2-)-methyltransferase activity"/>
    <property type="evidence" value="ECO:0007669"/>
    <property type="project" value="InterPro"/>
</dbReference>
<dbReference type="Gene3D" id="3.40.50.150">
    <property type="entry name" value="Vaccinia Virus protein VP39"/>
    <property type="match status" value="1"/>
</dbReference>
<keyword evidence="2" id="KW-1185">Reference proteome</keyword>
<accession>A0A2N5M2B5</accession>
<protein>
    <recommendedName>
        <fullName evidence="3">Protein-L-IsoD(D-D) O-methyltransferase</fullName>
    </recommendedName>
</protein>